<organism evidence="2 3">
    <name type="scientific">Artemia franciscana</name>
    <name type="common">Brine shrimp</name>
    <name type="synonym">Artemia sanfranciscana</name>
    <dbReference type="NCBI Taxonomy" id="6661"/>
    <lineage>
        <taxon>Eukaryota</taxon>
        <taxon>Metazoa</taxon>
        <taxon>Ecdysozoa</taxon>
        <taxon>Arthropoda</taxon>
        <taxon>Crustacea</taxon>
        <taxon>Branchiopoda</taxon>
        <taxon>Anostraca</taxon>
        <taxon>Artemiidae</taxon>
        <taxon>Artemia</taxon>
    </lineage>
</organism>
<gene>
    <name evidence="2" type="ORF">QYM36_017690</name>
</gene>
<evidence type="ECO:0000313" key="3">
    <source>
        <dbReference type="Proteomes" id="UP001187531"/>
    </source>
</evidence>
<evidence type="ECO:0000313" key="2">
    <source>
        <dbReference type="EMBL" id="KAK2703968.1"/>
    </source>
</evidence>
<sequence>MDAKFEFKYISYTELDIEENYRRVPVILTDDKRLLSGRTNNGSTYKAISGIQFQKTGISKDDIFNAACSRINRDDTRKMKSKLNQRNVALDIISDIHSLPQCATVPRMFKLDLSKLTDTQCLDKTKESEPDPVKTLNLSPRFPSKKFLNRMKKVEMDRKRPVPSPFRYRAALPSDRGNKVKRTSSLSPNFHRKVFQDAGAVKPLQTPISLPALRDITTNSPLRNIMTNAFRMNRMFPNVKQLKFKSHIDDSRTKTGIKAITVEDALSALDDQSFSLIKDIPNGNAKSSEQLPIKPVRKKLAQFTFEKNGCRTEFNDSNRDACGISPRMAKKGCITGEENIQPQMSFSFVEKKNSSKAKSDHCSRTRPVQFDNRNSHKRLMQTLSLQPTYGESNGLHLSTGKCTNFEENSICTRKKFAQQLGKVPTEKTDMLIDLTYATQCRIHEASGASRNEKLVGTRGESQSSDQCKSQSVFGAVHEVQDHNLNPFEPNNDTNFKRDHMEINNECRSSELVDAIRQRKLSSRNSFKDKITRFFVGRQINSSDEVISTLRDVNRKVAFHRTDALPITTPPPRTVVLFKELKTKENELGTDSASCKQEISNQTRTKKGNDVSWEPYLCVLPHEQQTDLTCSKRDRAESPALLPEFPKTHLDGELKSPEGCFNTQSNRNNKIHKKKAERR</sequence>
<dbReference type="EMBL" id="JAVRJZ010000052">
    <property type="protein sequence ID" value="KAK2703968.1"/>
    <property type="molecule type" value="Genomic_DNA"/>
</dbReference>
<feature type="compositionally biased region" description="Basic residues" evidence="1">
    <location>
        <begin position="668"/>
        <end position="678"/>
    </location>
</feature>
<reference evidence="2" key="1">
    <citation type="submission" date="2023-07" db="EMBL/GenBank/DDBJ databases">
        <title>Chromosome-level genome assembly of Artemia franciscana.</title>
        <authorList>
            <person name="Jo E."/>
        </authorList>
    </citation>
    <scope>NUCLEOTIDE SEQUENCE</scope>
    <source>
        <tissue evidence="2">Whole body</tissue>
    </source>
</reference>
<keyword evidence="3" id="KW-1185">Reference proteome</keyword>
<feature type="region of interest" description="Disordered" evidence="1">
    <location>
        <begin position="637"/>
        <end position="678"/>
    </location>
</feature>
<protein>
    <submittedName>
        <fullName evidence="2">Uncharacterized protein</fullName>
    </submittedName>
</protein>
<evidence type="ECO:0000256" key="1">
    <source>
        <dbReference type="SAM" id="MobiDB-lite"/>
    </source>
</evidence>
<comment type="caution">
    <text evidence="2">The sequence shown here is derived from an EMBL/GenBank/DDBJ whole genome shotgun (WGS) entry which is preliminary data.</text>
</comment>
<dbReference type="Proteomes" id="UP001187531">
    <property type="component" value="Unassembled WGS sequence"/>
</dbReference>
<feature type="compositionally biased region" description="Basic and acidic residues" evidence="1">
    <location>
        <begin position="645"/>
        <end position="655"/>
    </location>
</feature>
<accession>A0AA88H888</accession>
<proteinExistence type="predicted"/>
<dbReference type="AlphaFoldDB" id="A0AA88H888"/>
<name>A0AA88H888_ARTSF</name>